<evidence type="ECO:0000313" key="1">
    <source>
        <dbReference type="EMBL" id="EGC14633.1"/>
    </source>
</evidence>
<dbReference type="Proteomes" id="UP000004335">
    <property type="component" value="Unassembled WGS sequence"/>
</dbReference>
<sequence>MHEEELIMETRIFFNPGDSVANIHDYNEAVRKGQIFKQARHNDELVIAKDPNDKEYAIFYAKDALPAEHEKSKPYEIKNRL</sequence>
<proteinExistence type="predicted"/>
<protein>
    <submittedName>
        <fullName evidence="1">Uncharacterized protein</fullName>
    </submittedName>
</protein>
<name>A0A828RI67_LIMRT</name>
<reference evidence="1 2" key="1">
    <citation type="submission" date="2011-01" db="EMBL/GenBank/DDBJ databases">
        <authorList>
            <person name="Muzny D."/>
            <person name="Qin X."/>
            <person name="Buhay C."/>
            <person name="Dugan-Rocha S."/>
            <person name="Ding Y."/>
            <person name="Chen G."/>
            <person name="Hawes A."/>
            <person name="Holder M."/>
            <person name="Jhangiani S."/>
            <person name="Johnson A."/>
            <person name="Khan Z."/>
            <person name="Li Z."/>
            <person name="Liu W."/>
            <person name="Liu X."/>
            <person name="Perez L."/>
            <person name="Shen H."/>
            <person name="Wang Q."/>
            <person name="Watt J."/>
            <person name="Xi L."/>
            <person name="Xin Y."/>
            <person name="Zhou J."/>
            <person name="Deng J."/>
            <person name="Jiang H."/>
            <person name="Liu Y."/>
            <person name="Qu J."/>
            <person name="Song X.-Z."/>
            <person name="Zhang L."/>
            <person name="Villasana D."/>
            <person name="Johnson A."/>
            <person name="Liu J."/>
            <person name="Liyanage D."/>
            <person name="Lorensuhewa L."/>
            <person name="Robinson T."/>
            <person name="Song A."/>
            <person name="Song B.-B."/>
            <person name="Dinh H."/>
            <person name="Thornton R."/>
            <person name="Coyle M."/>
            <person name="Francisco L."/>
            <person name="Jackson L."/>
            <person name="Javaid M."/>
            <person name="Korchina V."/>
            <person name="Kovar C."/>
            <person name="Mata R."/>
            <person name="Mathew T."/>
            <person name="Ngo R."/>
            <person name="Nguyen L."/>
            <person name="Nguyen N."/>
            <person name="Okwuonu G."/>
            <person name="Ongeri F."/>
            <person name="Pham C."/>
            <person name="Simmons D."/>
            <person name="Wilczek-Boney K."/>
            <person name="Hale W."/>
            <person name="Jakkamsetti A."/>
            <person name="Pham P."/>
            <person name="Ruth R."/>
            <person name="San Lucas F."/>
            <person name="Warren J."/>
            <person name="Zhang J."/>
            <person name="Zhao Z."/>
            <person name="Zhou C."/>
            <person name="Zhu D."/>
            <person name="Lee S."/>
            <person name="Bess C."/>
            <person name="Blankenburg K."/>
            <person name="Forbes L."/>
            <person name="Fu Q."/>
            <person name="Gubbala S."/>
            <person name="Hirani K."/>
            <person name="Jayaseelan J.C."/>
            <person name="Lara F."/>
            <person name="Munidasa M."/>
            <person name="Palculict T."/>
            <person name="Patil S."/>
            <person name="Pu L.-L."/>
            <person name="Saada N."/>
            <person name="Tang L."/>
            <person name="Weissenberger G."/>
            <person name="Zhu Y."/>
            <person name="Hemphill L."/>
            <person name="Shang Y."/>
            <person name="Youmans B."/>
            <person name="Ayvaz T."/>
            <person name="Ross M."/>
            <person name="Santibanez J."/>
            <person name="Aqrawi P."/>
            <person name="Gross S."/>
            <person name="Joshi V."/>
            <person name="Fowler G."/>
            <person name="Nazareth L."/>
            <person name="Reid J."/>
            <person name="Worley K."/>
            <person name="Petrosino J."/>
            <person name="Highlander S."/>
            <person name="Gibbs R."/>
        </authorList>
    </citation>
    <scope>NUCLEOTIDE SEQUENCE [LARGE SCALE GENOMIC DNA]</scope>
    <source>
        <strain evidence="1 2">MM4-1A</strain>
    </source>
</reference>
<evidence type="ECO:0000313" key="2">
    <source>
        <dbReference type="Proteomes" id="UP000004335"/>
    </source>
</evidence>
<dbReference type="AlphaFoldDB" id="A0A828RI67"/>
<comment type="caution">
    <text evidence="1">The sequence shown here is derived from an EMBL/GenBank/DDBJ whole genome shotgun (WGS) entry which is preliminary data.</text>
</comment>
<gene>
    <name evidence="1" type="ORF">HMPREF0536_11770</name>
</gene>
<accession>A0A828RI67</accession>
<organism evidence="1 2">
    <name type="scientific">Limosilactobacillus reuteri MM4-1A</name>
    <dbReference type="NCBI Taxonomy" id="548485"/>
    <lineage>
        <taxon>Bacteria</taxon>
        <taxon>Bacillati</taxon>
        <taxon>Bacillota</taxon>
        <taxon>Bacilli</taxon>
        <taxon>Lactobacillales</taxon>
        <taxon>Lactobacillaceae</taxon>
        <taxon>Limosilactobacillus</taxon>
    </lineage>
</organism>
<dbReference type="EMBL" id="ACGX02000007">
    <property type="protein sequence ID" value="EGC14633.1"/>
    <property type="molecule type" value="Genomic_DNA"/>
</dbReference>